<feature type="domain" description="Protein glycosylation ligase" evidence="8">
    <location>
        <begin position="171"/>
        <end position="196"/>
    </location>
</feature>
<evidence type="ECO:0000256" key="3">
    <source>
        <dbReference type="ARBA" id="ARBA00022989"/>
    </source>
</evidence>
<dbReference type="InterPro" id="IPR031726">
    <property type="entry name" value="PglL_A"/>
</dbReference>
<dbReference type="GO" id="GO:0016874">
    <property type="term" value="F:ligase activity"/>
    <property type="evidence" value="ECO:0007669"/>
    <property type="project" value="UniProtKB-KW"/>
</dbReference>
<dbReference type="EMBL" id="JADULK010000008">
    <property type="protein sequence ID" value="MBH1931200.1"/>
    <property type="molecule type" value="Genomic_DNA"/>
</dbReference>
<dbReference type="RefSeq" id="WP_082763300.1">
    <property type="nucleotide sequence ID" value="NZ_CP014474.1"/>
</dbReference>
<accession>A0ABS0MFQ1</accession>
<keyword evidence="10" id="KW-1185">Reference proteome</keyword>
<feature type="transmembrane region" description="Helical" evidence="5">
    <location>
        <begin position="234"/>
        <end position="251"/>
    </location>
</feature>
<feature type="domain" description="Virulence factor membrane-bound polymerase C-terminal" evidence="7">
    <location>
        <begin position="392"/>
        <end position="568"/>
    </location>
</feature>
<evidence type="ECO:0000313" key="9">
    <source>
        <dbReference type="EMBL" id="MBH1931200.1"/>
    </source>
</evidence>
<feature type="transmembrane region" description="Helical" evidence="5">
    <location>
        <begin position="133"/>
        <end position="154"/>
    </location>
</feature>
<keyword evidence="4 5" id="KW-0472">Membrane</keyword>
<protein>
    <submittedName>
        <fullName evidence="9">O-antigen ligase family protein</fullName>
    </submittedName>
</protein>
<dbReference type="InterPro" id="IPR051533">
    <property type="entry name" value="WaaL-like"/>
</dbReference>
<evidence type="ECO:0000259" key="6">
    <source>
        <dbReference type="Pfam" id="PF04932"/>
    </source>
</evidence>
<comment type="subcellular location">
    <subcellularLocation>
        <location evidence="1">Membrane</location>
        <topology evidence="1">Multi-pass membrane protein</topology>
    </subcellularLocation>
</comment>
<feature type="transmembrane region" description="Helical" evidence="5">
    <location>
        <begin position="78"/>
        <end position="95"/>
    </location>
</feature>
<feature type="transmembrane region" description="Helical" evidence="5">
    <location>
        <begin position="174"/>
        <end position="199"/>
    </location>
</feature>
<organism evidence="9 10">
    <name type="scientific">Serratia rubidaea</name>
    <name type="common">Serratia marinorubra</name>
    <dbReference type="NCBI Taxonomy" id="61652"/>
    <lineage>
        <taxon>Bacteria</taxon>
        <taxon>Pseudomonadati</taxon>
        <taxon>Pseudomonadota</taxon>
        <taxon>Gammaproteobacteria</taxon>
        <taxon>Enterobacterales</taxon>
        <taxon>Yersiniaceae</taxon>
        <taxon>Serratia</taxon>
    </lineage>
</organism>
<keyword evidence="9" id="KW-0436">Ligase</keyword>
<evidence type="ECO:0000256" key="1">
    <source>
        <dbReference type="ARBA" id="ARBA00004141"/>
    </source>
</evidence>
<dbReference type="PANTHER" id="PTHR37422:SF21">
    <property type="entry name" value="EXOQ-LIKE PROTEIN"/>
    <property type="match status" value="1"/>
</dbReference>
<evidence type="ECO:0000256" key="2">
    <source>
        <dbReference type="ARBA" id="ARBA00022692"/>
    </source>
</evidence>
<dbReference type="InterPro" id="IPR007016">
    <property type="entry name" value="O-antigen_ligase-rel_domated"/>
</dbReference>
<evidence type="ECO:0000259" key="8">
    <source>
        <dbReference type="Pfam" id="PF15864"/>
    </source>
</evidence>
<evidence type="ECO:0000313" key="10">
    <source>
        <dbReference type="Proteomes" id="UP000624159"/>
    </source>
</evidence>
<feature type="transmembrane region" description="Helical" evidence="5">
    <location>
        <begin position="47"/>
        <end position="66"/>
    </location>
</feature>
<proteinExistence type="predicted"/>
<evidence type="ECO:0000256" key="4">
    <source>
        <dbReference type="ARBA" id="ARBA00023136"/>
    </source>
</evidence>
<feature type="transmembrane region" description="Helical" evidence="5">
    <location>
        <begin position="211"/>
        <end position="228"/>
    </location>
</feature>
<dbReference type="PANTHER" id="PTHR37422">
    <property type="entry name" value="TEICHURONIC ACID BIOSYNTHESIS PROTEIN TUAE"/>
    <property type="match status" value="1"/>
</dbReference>
<feature type="transmembrane region" description="Helical" evidence="5">
    <location>
        <begin position="438"/>
        <end position="463"/>
    </location>
</feature>
<comment type="caution">
    <text evidence="9">The sequence shown here is derived from an EMBL/GenBank/DDBJ whole genome shotgun (WGS) entry which is preliminary data.</text>
</comment>
<feature type="domain" description="O-antigen ligase-related" evidence="6">
    <location>
        <begin position="219"/>
        <end position="360"/>
    </location>
</feature>
<sequence>MHYLTWLPLHHRHYYHWLPLGIMVFWLLFIIPIYLPNMGGSGLKLPQNIISWGVMAATIAAIWLSIRTKKTFRLTATVRWIILAVVILAIPLIYTPHQWREMALTRWLALVGGLVFYISLLQYSALQRCLPWLLYSILAASTLQAGIAILQFIIPDTIPIYFAYPQHHGRPYGVFQQVNVLASFIATGLMLALLLLLSPSFSLSTPQAERARQYILGLLLLIFPALLVWLQSRIGWLSGLISCTLLLLLGWKTARVRTLTTIGIIGLSITFAIFFKLGGNIIDIEHVNSNHARLIMLKTTLGMITEKPWQGWGYGGFEYNFQHYRMAQGLSTLGLGIVTHPHNELLFWWAEGGVVALIGMLILIYIGARFVWRICRPVQYISQQQIFLARALICTLLPILLHCQTEYPFTLSSAHWVIFLLLLAQLDQLTNNVTEHRLATAVIANMLIALSATGVLIFAFGLYANLTLTTAEREHLVNIEPARAAMKYDLWMNTERWHYDQQTHALLVFNQTRNPALLSNYTHWAKNYLSKRIDKNVYATWLAITQYQQDAHTHHRLRQEAHSLFPDDVRFFPPFILQRPDSAL</sequence>
<reference evidence="9 10" key="1">
    <citation type="submission" date="2020-11" db="EMBL/GenBank/DDBJ databases">
        <title>Enhanced detection system for hospital associated transmission using whole genome sequencing surveillance.</title>
        <authorList>
            <person name="Harrison L.H."/>
            <person name="Van Tyne D."/>
            <person name="Marsh J.W."/>
            <person name="Griffith M.P."/>
            <person name="Snyder D.J."/>
            <person name="Cooper V.S."/>
            <person name="Mustapha M."/>
        </authorList>
    </citation>
    <scope>NUCLEOTIDE SEQUENCE [LARGE SCALE GENOMIC DNA]</scope>
    <source>
        <strain evidence="9 10">SER00230</strain>
    </source>
</reference>
<evidence type="ECO:0000256" key="5">
    <source>
        <dbReference type="SAM" id="Phobius"/>
    </source>
</evidence>
<evidence type="ECO:0000259" key="7">
    <source>
        <dbReference type="Pfam" id="PF11846"/>
    </source>
</evidence>
<dbReference type="InterPro" id="IPR021797">
    <property type="entry name" value="Wzy_C_2"/>
</dbReference>
<feature type="transmembrane region" description="Helical" evidence="5">
    <location>
        <begin position="107"/>
        <end position="126"/>
    </location>
</feature>
<dbReference type="Proteomes" id="UP000624159">
    <property type="component" value="Unassembled WGS sequence"/>
</dbReference>
<feature type="transmembrane region" description="Helical" evidence="5">
    <location>
        <begin position="407"/>
        <end position="426"/>
    </location>
</feature>
<dbReference type="Pfam" id="PF04932">
    <property type="entry name" value="Wzy_C"/>
    <property type="match status" value="1"/>
</dbReference>
<dbReference type="Pfam" id="PF15864">
    <property type="entry name" value="PglL_A"/>
    <property type="match status" value="1"/>
</dbReference>
<dbReference type="Pfam" id="PF11846">
    <property type="entry name" value="Wzy_C_2"/>
    <property type="match status" value="1"/>
</dbReference>
<keyword evidence="3 5" id="KW-1133">Transmembrane helix</keyword>
<feature type="transmembrane region" description="Helical" evidence="5">
    <location>
        <begin position="346"/>
        <end position="368"/>
    </location>
</feature>
<name>A0ABS0MFQ1_SERRU</name>
<keyword evidence="2 5" id="KW-0812">Transmembrane</keyword>
<feature type="transmembrane region" description="Helical" evidence="5">
    <location>
        <begin position="258"/>
        <end position="275"/>
    </location>
</feature>
<feature type="transmembrane region" description="Helical" evidence="5">
    <location>
        <begin position="14"/>
        <end position="35"/>
    </location>
</feature>
<gene>
    <name evidence="9" type="ORF">I5U13_16225</name>
</gene>